<dbReference type="Pfam" id="PF01636">
    <property type="entry name" value="APH"/>
    <property type="match status" value="1"/>
</dbReference>
<dbReference type="SUPFAM" id="SSF56112">
    <property type="entry name" value="Protein kinase-like (PK-like)"/>
    <property type="match status" value="1"/>
</dbReference>
<dbReference type="InterPro" id="IPR011009">
    <property type="entry name" value="Kinase-like_dom_sf"/>
</dbReference>
<sequence length="395" mass="45557">MRDVIEDDKSDLYMSGRRSTLLKNWSDHGGRKMLKFEEIISKFQIEGEITDVKPLGHGTVNHTYEIVCGGEHYVLQEMNHIVFKYPTEVMNNLFLVTEYLHEVIEQEGRDPQLEGLTFIRTKAGNQLLQTENGSYFRLYRMICCGEEMEKPTTPEQAYEAANAVGVFHRRLRDFDSSQLGVTVPKLHDMKNAMRQLLDAVRADICFRTSDCQEQIQFVLDRSKKLNEIQEAIESKQIPKRVTHNDTRYSNVLIDSDSKKAICLIDLDTVMPGASILDFGDAVRAGAATFTEDEKFGNIELDMELFRGYVQGYCHEMGRILTAKEKELMVYAVWLMTMESGIHFLTDYLSGDRNMTNFSDERQNLYRAVNQFFLVLDIEEKKEQMDEIVAAVLMKK</sequence>
<dbReference type="EMBL" id="AWVJ01000061">
    <property type="protein sequence ID" value="ERK49893.1"/>
    <property type="molecule type" value="Genomic_DNA"/>
</dbReference>
<dbReference type="Gene3D" id="3.90.1200.10">
    <property type="match status" value="1"/>
</dbReference>
<evidence type="ECO:0000313" key="3">
    <source>
        <dbReference type="Proteomes" id="UP000016608"/>
    </source>
</evidence>
<name>U2R8E4_EUBRA</name>
<dbReference type="eggNOG" id="COG2334">
    <property type="taxonomic scope" value="Bacteria"/>
</dbReference>
<dbReference type="HOGENOM" id="CLU_037718_0_0_9"/>
<protein>
    <recommendedName>
        <fullName evidence="1">Aminoglycoside phosphotransferase domain-containing protein</fullName>
    </recommendedName>
</protein>
<proteinExistence type="predicted"/>
<comment type="caution">
    <text evidence="2">The sequence shown here is derived from an EMBL/GenBank/DDBJ whole genome shotgun (WGS) entry which is preliminary data.</text>
</comment>
<evidence type="ECO:0000259" key="1">
    <source>
        <dbReference type="Pfam" id="PF01636"/>
    </source>
</evidence>
<dbReference type="PANTHER" id="PTHR21064">
    <property type="entry name" value="AMINOGLYCOSIDE PHOSPHOTRANSFERASE DOMAIN-CONTAINING PROTEIN-RELATED"/>
    <property type="match status" value="1"/>
</dbReference>
<gene>
    <name evidence="2" type="ORF">HMPREF0373_00912</name>
</gene>
<accession>U2R8E4</accession>
<dbReference type="Proteomes" id="UP000016608">
    <property type="component" value="Unassembled WGS sequence"/>
</dbReference>
<dbReference type="PATRIC" id="fig|1256908.3.peg.844"/>
<reference evidence="2 3" key="1">
    <citation type="submission" date="2013-06" db="EMBL/GenBank/DDBJ databases">
        <authorList>
            <person name="Weinstock G."/>
            <person name="Sodergren E."/>
            <person name="Lobos E.A."/>
            <person name="Fulton L."/>
            <person name="Fulton R."/>
            <person name="Courtney L."/>
            <person name="Fronick C."/>
            <person name="O'Laughlin M."/>
            <person name="Godfrey J."/>
            <person name="Wilson R.M."/>
            <person name="Miner T."/>
            <person name="Farmer C."/>
            <person name="Delehaunty K."/>
            <person name="Cordes M."/>
            <person name="Minx P."/>
            <person name="Tomlinson C."/>
            <person name="Chen J."/>
            <person name="Wollam A."/>
            <person name="Pepin K.H."/>
            <person name="Bhonagiri V."/>
            <person name="Zhang X."/>
            <person name="Warren W."/>
            <person name="Mitreva M."/>
            <person name="Mardis E.R."/>
            <person name="Wilson R.K."/>
        </authorList>
    </citation>
    <scope>NUCLEOTIDE SEQUENCE [LARGE SCALE GENOMIC DNA]</scope>
    <source>
        <strain evidence="2 3">ATCC 29099</strain>
    </source>
</reference>
<dbReference type="InterPro" id="IPR050249">
    <property type="entry name" value="Pseudomonas-type_ThrB"/>
</dbReference>
<organism evidence="2 3">
    <name type="scientific">Eubacterium ramulus ATCC 29099</name>
    <dbReference type="NCBI Taxonomy" id="1256908"/>
    <lineage>
        <taxon>Bacteria</taxon>
        <taxon>Bacillati</taxon>
        <taxon>Bacillota</taxon>
        <taxon>Clostridia</taxon>
        <taxon>Eubacteriales</taxon>
        <taxon>Eubacteriaceae</taxon>
        <taxon>Eubacterium</taxon>
    </lineage>
</organism>
<keyword evidence="3" id="KW-1185">Reference proteome</keyword>
<evidence type="ECO:0000313" key="2">
    <source>
        <dbReference type="EMBL" id="ERK49893.1"/>
    </source>
</evidence>
<dbReference type="InterPro" id="IPR002575">
    <property type="entry name" value="Aminoglycoside_PTrfase"/>
</dbReference>
<dbReference type="PANTHER" id="PTHR21064:SF5">
    <property type="entry name" value="SLR1880 PROTEIN"/>
    <property type="match status" value="1"/>
</dbReference>
<dbReference type="AlphaFoldDB" id="U2R8E4"/>
<feature type="domain" description="Aminoglycoside phosphotransferase" evidence="1">
    <location>
        <begin position="126"/>
        <end position="313"/>
    </location>
</feature>